<evidence type="ECO:0000256" key="2">
    <source>
        <dbReference type="ARBA" id="ARBA00009450"/>
    </source>
</evidence>
<evidence type="ECO:0000256" key="9">
    <source>
        <dbReference type="ARBA" id="ARBA00023065"/>
    </source>
</evidence>
<evidence type="ECO:0000256" key="10">
    <source>
        <dbReference type="ARBA" id="ARBA00023114"/>
    </source>
</evidence>
<keyword evidence="4" id="KW-1134">Transmembrane beta strand</keyword>
<name>A0A8J7CM28_9BACT</name>
<dbReference type="Pfam" id="PF02563">
    <property type="entry name" value="Poly_export"/>
    <property type="match status" value="1"/>
</dbReference>
<evidence type="ECO:0000313" key="18">
    <source>
        <dbReference type="EMBL" id="MBD3868893.1"/>
    </source>
</evidence>
<gene>
    <name evidence="18" type="ORF">IFK94_12265</name>
</gene>
<keyword evidence="7 15" id="KW-0732">Signal</keyword>
<feature type="domain" description="SLBB" evidence="17">
    <location>
        <begin position="115"/>
        <end position="194"/>
    </location>
</feature>
<organism evidence="18 19">
    <name type="scientific">Candidatus Polarisedimenticola svalbardensis</name>
    <dbReference type="NCBI Taxonomy" id="2886004"/>
    <lineage>
        <taxon>Bacteria</taxon>
        <taxon>Pseudomonadati</taxon>
        <taxon>Acidobacteriota</taxon>
        <taxon>Candidatus Polarisedimenticolia</taxon>
        <taxon>Candidatus Polarisedimenticolales</taxon>
        <taxon>Candidatus Polarisedimenticolaceae</taxon>
        <taxon>Candidatus Polarisedimenticola</taxon>
    </lineage>
</organism>
<feature type="domain" description="Polysaccharide export protein N-terminal" evidence="16">
    <location>
        <begin position="36"/>
        <end position="108"/>
    </location>
</feature>
<comment type="caution">
    <text evidence="18">The sequence shown here is derived from an EMBL/GenBank/DDBJ whole genome shotgun (WGS) entry which is preliminary data.</text>
</comment>
<dbReference type="InterPro" id="IPR049712">
    <property type="entry name" value="Poly_export"/>
</dbReference>
<dbReference type="Pfam" id="PF22461">
    <property type="entry name" value="SLBB_2"/>
    <property type="match status" value="1"/>
</dbReference>
<keyword evidence="3" id="KW-0813">Transport</keyword>
<keyword evidence="14" id="KW-0449">Lipoprotein</keyword>
<dbReference type="GO" id="GO:0015159">
    <property type="term" value="F:polysaccharide transmembrane transporter activity"/>
    <property type="evidence" value="ECO:0007669"/>
    <property type="project" value="InterPro"/>
</dbReference>
<evidence type="ECO:0000259" key="16">
    <source>
        <dbReference type="Pfam" id="PF02563"/>
    </source>
</evidence>
<dbReference type="InterPro" id="IPR054765">
    <property type="entry name" value="SLBB_dom"/>
</dbReference>
<dbReference type="Gene3D" id="3.10.560.10">
    <property type="entry name" value="Outer membrane lipoprotein wza domain like"/>
    <property type="match status" value="1"/>
</dbReference>
<accession>A0A8J7CM28</accession>
<evidence type="ECO:0000256" key="1">
    <source>
        <dbReference type="ARBA" id="ARBA00004571"/>
    </source>
</evidence>
<evidence type="ECO:0000256" key="7">
    <source>
        <dbReference type="ARBA" id="ARBA00022729"/>
    </source>
</evidence>
<evidence type="ECO:0000256" key="15">
    <source>
        <dbReference type="SAM" id="SignalP"/>
    </source>
</evidence>
<evidence type="ECO:0000256" key="12">
    <source>
        <dbReference type="ARBA" id="ARBA00023139"/>
    </source>
</evidence>
<proteinExistence type="inferred from homology"/>
<dbReference type="PANTHER" id="PTHR33619">
    <property type="entry name" value="POLYSACCHARIDE EXPORT PROTEIN GFCE-RELATED"/>
    <property type="match status" value="1"/>
</dbReference>
<dbReference type="Proteomes" id="UP000648239">
    <property type="component" value="Unassembled WGS sequence"/>
</dbReference>
<keyword evidence="13" id="KW-0998">Cell outer membrane</keyword>
<sequence>MRQIITGLLIALFAISLGIAQDPATGEAAAAEQVEATGYKVGIEDVLEVFVWDEPNLSMEVMVRPDGMITLPLIDDIQVLGLTTAEIRDIIVTRLSVTHNTPTVTVILSQYNSFRVFILGEVAAQGEMNFHQPTRFLQALAKAGGITEYSKKDAVILRSVNGSDWRMPVDLKKLLTGSSAVQDPYLQHNDTIIVN</sequence>
<evidence type="ECO:0000256" key="13">
    <source>
        <dbReference type="ARBA" id="ARBA00023237"/>
    </source>
</evidence>
<keyword evidence="12" id="KW-0564">Palmitate</keyword>
<keyword evidence="11" id="KW-0472">Membrane</keyword>
<dbReference type="InterPro" id="IPR003715">
    <property type="entry name" value="Poly_export_N"/>
</dbReference>
<evidence type="ECO:0000259" key="17">
    <source>
        <dbReference type="Pfam" id="PF22461"/>
    </source>
</evidence>
<reference evidence="18 19" key="1">
    <citation type="submission" date="2020-08" db="EMBL/GenBank/DDBJ databases">
        <title>Acidobacteriota in marine sediments use diverse sulfur dissimilation pathways.</title>
        <authorList>
            <person name="Wasmund K."/>
        </authorList>
    </citation>
    <scope>NUCLEOTIDE SEQUENCE [LARGE SCALE GENOMIC DNA]</scope>
    <source>
        <strain evidence="18">MAG AM4</strain>
    </source>
</reference>
<evidence type="ECO:0000256" key="6">
    <source>
        <dbReference type="ARBA" id="ARBA00022692"/>
    </source>
</evidence>
<dbReference type="GO" id="GO:0006811">
    <property type="term" value="P:monoatomic ion transport"/>
    <property type="evidence" value="ECO:0007669"/>
    <property type="project" value="UniProtKB-KW"/>
</dbReference>
<protein>
    <submittedName>
        <fullName evidence="18">Polysaccharide biosynthesis/export family protein</fullName>
    </submittedName>
</protein>
<feature type="chain" id="PRO_5035322701" evidence="15">
    <location>
        <begin position="21"/>
        <end position="195"/>
    </location>
</feature>
<keyword evidence="6" id="KW-0812">Transmembrane</keyword>
<dbReference type="PANTHER" id="PTHR33619:SF3">
    <property type="entry name" value="POLYSACCHARIDE EXPORT PROTEIN GFCE-RELATED"/>
    <property type="match status" value="1"/>
</dbReference>
<comment type="subcellular location">
    <subcellularLocation>
        <location evidence="1">Cell outer membrane</location>
        <topology evidence="1">Multi-pass membrane protein</topology>
    </subcellularLocation>
</comment>
<evidence type="ECO:0000256" key="11">
    <source>
        <dbReference type="ARBA" id="ARBA00023136"/>
    </source>
</evidence>
<keyword evidence="5" id="KW-0762">Sugar transport</keyword>
<dbReference type="AlphaFoldDB" id="A0A8J7CM28"/>
<feature type="signal peptide" evidence="15">
    <location>
        <begin position="1"/>
        <end position="20"/>
    </location>
</feature>
<dbReference type="EMBL" id="JACXWD010000048">
    <property type="protein sequence ID" value="MBD3868893.1"/>
    <property type="molecule type" value="Genomic_DNA"/>
</dbReference>
<evidence type="ECO:0000256" key="8">
    <source>
        <dbReference type="ARBA" id="ARBA00023047"/>
    </source>
</evidence>
<evidence type="ECO:0000256" key="5">
    <source>
        <dbReference type="ARBA" id="ARBA00022597"/>
    </source>
</evidence>
<keyword evidence="9" id="KW-0406">Ion transport</keyword>
<evidence type="ECO:0000256" key="3">
    <source>
        <dbReference type="ARBA" id="ARBA00022448"/>
    </source>
</evidence>
<evidence type="ECO:0000256" key="14">
    <source>
        <dbReference type="ARBA" id="ARBA00023288"/>
    </source>
</evidence>
<evidence type="ECO:0000313" key="19">
    <source>
        <dbReference type="Proteomes" id="UP000648239"/>
    </source>
</evidence>
<dbReference type="GO" id="GO:0009279">
    <property type="term" value="C:cell outer membrane"/>
    <property type="evidence" value="ECO:0007669"/>
    <property type="project" value="UniProtKB-SubCell"/>
</dbReference>
<dbReference type="GO" id="GO:0015288">
    <property type="term" value="F:porin activity"/>
    <property type="evidence" value="ECO:0007669"/>
    <property type="project" value="UniProtKB-KW"/>
</dbReference>
<dbReference type="GO" id="GO:0046930">
    <property type="term" value="C:pore complex"/>
    <property type="evidence" value="ECO:0007669"/>
    <property type="project" value="UniProtKB-KW"/>
</dbReference>
<keyword evidence="8" id="KW-0625">Polysaccharide transport</keyword>
<comment type="similarity">
    <text evidence="2">Belongs to the BexD/CtrA/VexA family.</text>
</comment>
<keyword evidence="10" id="KW-0626">Porin</keyword>
<evidence type="ECO:0000256" key="4">
    <source>
        <dbReference type="ARBA" id="ARBA00022452"/>
    </source>
</evidence>